<accession>A0A4Q0P0D4</accession>
<evidence type="ECO:0000256" key="1">
    <source>
        <dbReference type="ARBA" id="ARBA00022490"/>
    </source>
</evidence>
<dbReference type="PANTHER" id="PTHR30098:SF2">
    <property type="entry name" value="LEUCYL_PHENYLALANYL-TRNA--PROTEIN TRANSFERASE"/>
    <property type="match status" value="1"/>
</dbReference>
<evidence type="ECO:0000313" key="6">
    <source>
        <dbReference type="Proteomes" id="UP000289821"/>
    </source>
</evidence>
<evidence type="ECO:0000256" key="2">
    <source>
        <dbReference type="ARBA" id="ARBA00022679"/>
    </source>
</evidence>
<dbReference type="Pfam" id="PF03588">
    <property type="entry name" value="Leu_Phe_trans"/>
    <property type="match status" value="1"/>
</dbReference>
<dbReference type="Proteomes" id="UP000289821">
    <property type="component" value="Unassembled WGS sequence"/>
</dbReference>
<dbReference type="NCBIfam" id="TIGR00667">
    <property type="entry name" value="aat"/>
    <property type="match status" value="1"/>
</dbReference>
<gene>
    <name evidence="4" type="primary">aat</name>
    <name evidence="5" type="ORF">DSM04_101410</name>
</gene>
<dbReference type="GO" id="GO:0030163">
    <property type="term" value="P:protein catabolic process"/>
    <property type="evidence" value="ECO:0007669"/>
    <property type="project" value="UniProtKB-UniRule"/>
</dbReference>
<keyword evidence="1 4" id="KW-0963">Cytoplasm</keyword>
<evidence type="ECO:0000313" key="5">
    <source>
        <dbReference type="EMBL" id="RXG18218.1"/>
    </source>
</evidence>
<name>A0A4Q0P0D4_9FLAO</name>
<comment type="similarity">
    <text evidence="4">Belongs to the L/F-transferase family.</text>
</comment>
<comment type="catalytic activity">
    <reaction evidence="4">
        <text>N-terminal L-arginyl-[protein] + L-leucyl-tRNA(Leu) = N-terminal L-leucyl-L-arginyl-[protein] + tRNA(Leu) + H(+)</text>
        <dbReference type="Rhea" id="RHEA:50416"/>
        <dbReference type="Rhea" id="RHEA-COMP:9613"/>
        <dbReference type="Rhea" id="RHEA-COMP:9622"/>
        <dbReference type="Rhea" id="RHEA-COMP:12672"/>
        <dbReference type="Rhea" id="RHEA-COMP:12673"/>
        <dbReference type="ChEBI" id="CHEBI:15378"/>
        <dbReference type="ChEBI" id="CHEBI:64719"/>
        <dbReference type="ChEBI" id="CHEBI:78442"/>
        <dbReference type="ChEBI" id="CHEBI:78494"/>
        <dbReference type="ChEBI" id="CHEBI:133044"/>
        <dbReference type="EC" id="2.3.2.6"/>
    </reaction>
</comment>
<comment type="catalytic activity">
    <reaction evidence="4">
        <text>N-terminal L-lysyl-[protein] + L-leucyl-tRNA(Leu) = N-terminal L-leucyl-L-lysyl-[protein] + tRNA(Leu) + H(+)</text>
        <dbReference type="Rhea" id="RHEA:12340"/>
        <dbReference type="Rhea" id="RHEA-COMP:9613"/>
        <dbReference type="Rhea" id="RHEA-COMP:9622"/>
        <dbReference type="Rhea" id="RHEA-COMP:12670"/>
        <dbReference type="Rhea" id="RHEA-COMP:12671"/>
        <dbReference type="ChEBI" id="CHEBI:15378"/>
        <dbReference type="ChEBI" id="CHEBI:65249"/>
        <dbReference type="ChEBI" id="CHEBI:78442"/>
        <dbReference type="ChEBI" id="CHEBI:78494"/>
        <dbReference type="ChEBI" id="CHEBI:133043"/>
        <dbReference type="EC" id="2.3.2.6"/>
    </reaction>
</comment>
<dbReference type="HAMAP" id="MF_00688">
    <property type="entry name" value="Leu_Phe_trans"/>
    <property type="match status" value="1"/>
</dbReference>
<organism evidence="5 6">
    <name type="scientific">Leeuwenhoekiella aestuarii</name>
    <dbReference type="NCBI Taxonomy" id="2249426"/>
    <lineage>
        <taxon>Bacteria</taxon>
        <taxon>Pseudomonadati</taxon>
        <taxon>Bacteroidota</taxon>
        <taxon>Flavobacteriia</taxon>
        <taxon>Flavobacteriales</taxon>
        <taxon>Flavobacteriaceae</taxon>
        <taxon>Leeuwenhoekiella</taxon>
    </lineage>
</organism>
<comment type="caution">
    <text evidence="5">The sequence shown here is derived from an EMBL/GenBank/DDBJ whole genome shotgun (WGS) entry which is preliminary data.</text>
</comment>
<protein>
    <recommendedName>
        <fullName evidence="4">Leucyl/phenylalanyl-tRNA--protein transferase</fullName>
        <ecNumber evidence="4">2.3.2.6</ecNumber>
    </recommendedName>
    <alternativeName>
        <fullName evidence="4">L/F-transferase</fullName>
    </alternativeName>
    <alternativeName>
        <fullName evidence="4">Leucyltransferase</fullName>
    </alternativeName>
    <alternativeName>
        <fullName evidence="4">Phenyalanyltransferase</fullName>
    </alternativeName>
</protein>
<dbReference type="PANTHER" id="PTHR30098">
    <property type="entry name" value="LEUCYL/PHENYLALANYL-TRNA--PROTEIN TRANSFERASE"/>
    <property type="match status" value="1"/>
</dbReference>
<comment type="function">
    <text evidence="4">Functions in the N-end rule pathway of protein degradation where it conjugates Leu, Phe and, less efficiently, Met from aminoacyl-tRNAs to the N-termini of proteins containing an N-terminal arginine or lysine.</text>
</comment>
<dbReference type="EC" id="2.3.2.6" evidence="4"/>
<reference evidence="5 6" key="1">
    <citation type="submission" date="2018-07" db="EMBL/GenBank/DDBJ databases">
        <title>Leeuwenhoekiella genomics.</title>
        <authorList>
            <person name="Tahon G."/>
            <person name="Willems A."/>
        </authorList>
    </citation>
    <scope>NUCLEOTIDE SEQUENCE [LARGE SCALE GENOMIC DNA]</scope>
    <source>
        <strain evidence="5 6">R-50232</strain>
    </source>
</reference>
<dbReference type="InterPro" id="IPR004616">
    <property type="entry name" value="Leu/Phe-tRNA_Trfase"/>
</dbReference>
<evidence type="ECO:0000256" key="3">
    <source>
        <dbReference type="ARBA" id="ARBA00023315"/>
    </source>
</evidence>
<keyword evidence="2 4" id="KW-0808">Transferase</keyword>
<dbReference type="GO" id="GO:0008914">
    <property type="term" value="F:leucyl-tRNA--protein transferase activity"/>
    <property type="evidence" value="ECO:0007669"/>
    <property type="project" value="UniProtKB-UniRule"/>
</dbReference>
<evidence type="ECO:0000256" key="4">
    <source>
        <dbReference type="HAMAP-Rule" id="MF_00688"/>
    </source>
</evidence>
<dbReference type="InterPro" id="IPR016181">
    <property type="entry name" value="Acyl_CoA_acyltransferase"/>
</dbReference>
<dbReference type="SUPFAM" id="SSF55729">
    <property type="entry name" value="Acyl-CoA N-acyltransferases (Nat)"/>
    <property type="match status" value="1"/>
</dbReference>
<sequence>MGADLSVKRLVDAYSKGIFPWYNDGQPVLWWSPDPRMVLIPENIHVSKTMRKVLREERFKVTFNTAFLDVILNCKRIERDGQYGTWITNEMVDAYLELYKQGFAESVEIWESGTLVGGLYGINLKEKKVFCGESMFAKTSNASKVALITLAQNLQKNNYKLIDCQVYTEHLESMGAAEISRAEFLSVLT</sequence>
<dbReference type="AlphaFoldDB" id="A0A4Q0P0D4"/>
<dbReference type="GO" id="GO:0005737">
    <property type="term" value="C:cytoplasm"/>
    <property type="evidence" value="ECO:0007669"/>
    <property type="project" value="UniProtKB-SubCell"/>
</dbReference>
<comment type="subcellular location">
    <subcellularLocation>
        <location evidence="4">Cytoplasm</location>
    </subcellularLocation>
</comment>
<comment type="catalytic activity">
    <reaction evidence="4">
        <text>L-phenylalanyl-tRNA(Phe) + an N-terminal L-alpha-aminoacyl-[protein] = an N-terminal L-phenylalanyl-L-alpha-aminoacyl-[protein] + tRNA(Phe)</text>
        <dbReference type="Rhea" id="RHEA:43632"/>
        <dbReference type="Rhea" id="RHEA-COMP:9668"/>
        <dbReference type="Rhea" id="RHEA-COMP:9699"/>
        <dbReference type="Rhea" id="RHEA-COMP:10636"/>
        <dbReference type="Rhea" id="RHEA-COMP:10637"/>
        <dbReference type="ChEBI" id="CHEBI:78442"/>
        <dbReference type="ChEBI" id="CHEBI:78531"/>
        <dbReference type="ChEBI" id="CHEBI:78597"/>
        <dbReference type="ChEBI" id="CHEBI:83561"/>
        <dbReference type="EC" id="2.3.2.6"/>
    </reaction>
</comment>
<keyword evidence="6" id="KW-1185">Reference proteome</keyword>
<keyword evidence="3 4" id="KW-0012">Acyltransferase</keyword>
<dbReference type="InterPro" id="IPR042203">
    <property type="entry name" value="Leu/Phe-tRNA_Trfase_C"/>
</dbReference>
<dbReference type="Gene3D" id="3.40.630.70">
    <property type="entry name" value="Leucyl/phenylalanyl-tRNA-protein transferase, C-terminal domain"/>
    <property type="match status" value="1"/>
</dbReference>
<dbReference type="InterPro" id="IPR042221">
    <property type="entry name" value="Leu/Phe-tRNA_Trfase_N"/>
</dbReference>
<dbReference type="EMBL" id="QOVI01000001">
    <property type="protein sequence ID" value="RXG18218.1"/>
    <property type="molecule type" value="Genomic_DNA"/>
</dbReference>
<proteinExistence type="inferred from homology"/>
<dbReference type="Gene3D" id="3.30.70.3550">
    <property type="entry name" value="Leucyl/phenylalanyl-tRNA-protein transferase, N-terminal domain"/>
    <property type="match status" value="1"/>
</dbReference>